<gene>
    <name evidence="2" type="ORF">HannXRQ_Chr16g0522191</name>
</gene>
<evidence type="ECO:0008006" key="4">
    <source>
        <dbReference type="Google" id="ProtNLM"/>
    </source>
</evidence>
<feature type="signal peptide" evidence="1">
    <location>
        <begin position="1"/>
        <end position="22"/>
    </location>
</feature>
<keyword evidence="3" id="KW-1185">Reference proteome</keyword>
<organism evidence="2 3">
    <name type="scientific">Helianthus annuus</name>
    <name type="common">Common sunflower</name>
    <dbReference type="NCBI Taxonomy" id="4232"/>
    <lineage>
        <taxon>Eukaryota</taxon>
        <taxon>Viridiplantae</taxon>
        <taxon>Streptophyta</taxon>
        <taxon>Embryophyta</taxon>
        <taxon>Tracheophyta</taxon>
        <taxon>Spermatophyta</taxon>
        <taxon>Magnoliopsida</taxon>
        <taxon>eudicotyledons</taxon>
        <taxon>Gunneridae</taxon>
        <taxon>Pentapetalae</taxon>
        <taxon>asterids</taxon>
        <taxon>campanulids</taxon>
        <taxon>Asterales</taxon>
        <taxon>Asteraceae</taxon>
        <taxon>Asteroideae</taxon>
        <taxon>Heliantheae alliance</taxon>
        <taxon>Heliantheae</taxon>
        <taxon>Helianthus</taxon>
    </lineage>
</organism>
<accession>A0A251S2V4</accession>
<dbReference type="EMBL" id="CM007905">
    <property type="protein sequence ID" value="OTF92466.1"/>
    <property type="molecule type" value="Genomic_DNA"/>
</dbReference>
<keyword evidence="1" id="KW-0732">Signal</keyword>
<protein>
    <recommendedName>
        <fullName evidence="4">Secreted protein</fullName>
    </recommendedName>
</protein>
<reference evidence="3" key="1">
    <citation type="journal article" date="2017" name="Nature">
        <title>The sunflower genome provides insights into oil metabolism, flowering and Asterid evolution.</title>
        <authorList>
            <person name="Badouin H."/>
            <person name="Gouzy J."/>
            <person name="Grassa C.J."/>
            <person name="Murat F."/>
            <person name="Staton S.E."/>
            <person name="Cottret L."/>
            <person name="Lelandais-Briere C."/>
            <person name="Owens G.L."/>
            <person name="Carrere S."/>
            <person name="Mayjonade B."/>
            <person name="Legrand L."/>
            <person name="Gill N."/>
            <person name="Kane N.C."/>
            <person name="Bowers J.E."/>
            <person name="Hubner S."/>
            <person name="Bellec A."/>
            <person name="Berard A."/>
            <person name="Berges H."/>
            <person name="Blanchet N."/>
            <person name="Boniface M.C."/>
            <person name="Brunel D."/>
            <person name="Catrice O."/>
            <person name="Chaidir N."/>
            <person name="Claudel C."/>
            <person name="Donnadieu C."/>
            <person name="Faraut T."/>
            <person name="Fievet G."/>
            <person name="Helmstetter N."/>
            <person name="King M."/>
            <person name="Knapp S.J."/>
            <person name="Lai Z."/>
            <person name="Le Paslier M.C."/>
            <person name="Lippi Y."/>
            <person name="Lorenzon L."/>
            <person name="Mandel J.R."/>
            <person name="Marage G."/>
            <person name="Marchand G."/>
            <person name="Marquand E."/>
            <person name="Bret-Mestries E."/>
            <person name="Morien E."/>
            <person name="Nambeesan S."/>
            <person name="Nguyen T."/>
            <person name="Pegot-Espagnet P."/>
            <person name="Pouilly N."/>
            <person name="Raftis F."/>
            <person name="Sallet E."/>
            <person name="Schiex T."/>
            <person name="Thomas J."/>
            <person name="Vandecasteele C."/>
            <person name="Vares D."/>
            <person name="Vear F."/>
            <person name="Vautrin S."/>
            <person name="Crespi M."/>
            <person name="Mangin B."/>
            <person name="Burke J.M."/>
            <person name="Salse J."/>
            <person name="Munos S."/>
            <person name="Vincourt P."/>
            <person name="Rieseberg L.H."/>
            <person name="Langlade N.B."/>
        </authorList>
    </citation>
    <scope>NUCLEOTIDE SEQUENCE [LARGE SCALE GENOMIC DNA]</scope>
    <source>
        <strain evidence="3">cv. SF193</strain>
    </source>
</reference>
<dbReference type="InParanoid" id="A0A251S2V4"/>
<evidence type="ECO:0000313" key="2">
    <source>
        <dbReference type="EMBL" id="OTF92466.1"/>
    </source>
</evidence>
<proteinExistence type="predicted"/>
<feature type="chain" id="PRO_5012738741" description="Secreted protein" evidence="1">
    <location>
        <begin position="23"/>
        <end position="82"/>
    </location>
</feature>
<name>A0A251S2V4_HELAN</name>
<dbReference type="AlphaFoldDB" id="A0A251S2V4"/>
<dbReference type="Proteomes" id="UP000215914">
    <property type="component" value="Chromosome 16"/>
</dbReference>
<evidence type="ECO:0000256" key="1">
    <source>
        <dbReference type="SAM" id="SignalP"/>
    </source>
</evidence>
<sequence length="82" mass="9520">MRLTRFVHTLLLDYHTIVLGCAGHIRKTYVYLCYSLSSGCEGHSRKTYVNSYSLLPRLCTWSLHMEELVVVGLDRDCFVKHL</sequence>
<evidence type="ECO:0000313" key="3">
    <source>
        <dbReference type="Proteomes" id="UP000215914"/>
    </source>
</evidence>